<dbReference type="Proteomes" id="UP000270230">
    <property type="component" value="Unassembled WGS sequence"/>
</dbReference>
<evidence type="ECO:0000313" key="4">
    <source>
        <dbReference type="Proteomes" id="UP000270230"/>
    </source>
</evidence>
<protein>
    <recommendedName>
        <fullName evidence="6">DUF2406 domain-containing protein</fullName>
    </recommendedName>
</protein>
<feature type="compositionally biased region" description="Low complexity" evidence="1">
    <location>
        <begin position="307"/>
        <end position="324"/>
    </location>
</feature>
<evidence type="ECO:0000256" key="1">
    <source>
        <dbReference type="SAM" id="MobiDB-lite"/>
    </source>
</evidence>
<feature type="compositionally biased region" description="Polar residues" evidence="1">
    <location>
        <begin position="256"/>
        <end position="291"/>
    </location>
</feature>
<gene>
    <name evidence="3" type="ORF">D0865_10180</name>
    <name evidence="2" type="ORF">D0868_08237</name>
</gene>
<evidence type="ECO:0008006" key="6">
    <source>
        <dbReference type="Google" id="ProtNLM"/>
    </source>
</evidence>
<feature type="region of interest" description="Disordered" evidence="1">
    <location>
        <begin position="237"/>
        <end position="390"/>
    </location>
</feature>
<feature type="compositionally biased region" description="Basic residues" evidence="1">
    <location>
        <begin position="381"/>
        <end position="390"/>
    </location>
</feature>
<feature type="compositionally biased region" description="Basic and acidic residues" evidence="1">
    <location>
        <begin position="19"/>
        <end position="46"/>
    </location>
</feature>
<feature type="compositionally biased region" description="Polar residues" evidence="1">
    <location>
        <begin position="82"/>
        <end position="93"/>
    </location>
</feature>
<dbReference type="AlphaFoldDB" id="A0A3M7BYY5"/>
<dbReference type="PANTHER" id="PTHR28186">
    <property type="entry name" value="MEIOTICALLY UP-REGULATED GENE 9 PROTEIN"/>
    <property type="match status" value="1"/>
</dbReference>
<dbReference type="VEuPathDB" id="FungiDB:BTJ68_00735"/>
<feature type="region of interest" description="Disordered" evidence="1">
    <location>
        <begin position="186"/>
        <end position="223"/>
    </location>
</feature>
<reference evidence="4 5" key="1">
    <citation type="journal article" date="2018" name="BMC Genomics">
        <title>Genomic evidence for intraspecific hybridization in a clonal and extremely halotolerant yeast.</title>
        <authorList>
            <person name="Gostincar C."/>
            <person name="Stajich J.E."/>
            <person name="Zupancic J."/>
            <person name="Zalar P."/>
            <person name="Gunde-Cimerman N."/>
        </authorList>
    </citation>
    <scope>NUCLEOTIDE SEQUENCE [LARGE SCALE GENOMIC DNA]</scope>
    <source>
        <strain evidence="3 4">EXF-151</strain>
        <strain evidence="2 5">EXF-6654</strain>
    </source>
</reference>
<evidence type="ECO:0000313" key="3">
    <source>
        <dbReference type="EMBL" id="RMY45015.1"/>
    </source>
</evidence>
<dbReference type="EMBL" id="QWIN01000985">
    <property type="protein sequence ID" value="RMY45015.1"/>
    <property type="molecule type" value="Genomic_DNA"/>
</dbReference>
<comment type="caution">
    <text evidence="3">The sequence shown here is derived from an EMBL/GenBank/DDBJ whole genome shotgun (WGS) entry which is preliminary data.</text>
</comment>
<dbReference type="OrthoDB" id="5330253at2759"/>
<dbReference type="EMBL" id="QWIK01000720">
    <property type="protein sequence ID" value="RMY01928.1"/>
    <property type="molecule type" value="Genomic_DNA"/>
</dbReference>
<evidence type="ECO:0000313" key="5">
    <source>
        <dbReference type="Proteomes" id="UP000282582"/>
    </source>
</evidence>
<dbReference type="InterPro" id="IPR018809">
    <property type="entry name" value="DUF2406"/>
</dbReference>
<feature type="region of interest" description="Disordered" evidence="1">
    <location>
        <begin position="1"/>
        <end position="123"/>
    </location>
</feature>
<feature type="compositionally biased region" description="Basic and acidic residues" evidence="1">
    <location>
        <begin position="66"/>
        <end position="78"/>
    </location>
</feature>
<proteinExistence type="predicted"/>
<dbReference type="Pfam" id="PF10295">
    <property type="entry name" value="DUF2406"/>
    <property type="match status" value="1"/>
</dbReference>
<sequence length="390" mass="42088">MDQPPTSPNRARSRGLSFHSDRSGGSKPKVDTHESPAEKARRDSIWKNKANPNSALSEETPGAAGNKEDQKPEARTDGNGDQVRNLNEASTLASLRGAQHKDANGNLIADPDLSNPTRPRLERPLDTIRSFEKAIDNGYKRKSSYMRSGTFRRAQSSDRHINPITESYNQEGQSSRRNSYFGGGEYMQPSQRRRSGANVLSGYDSPGRQSAMSGGYYGGQRDSYMNGPPRMRYGNRMMSDGNMYNGQGRPYPHHGYQQSQDTMHTGVTNGSDSTGPWASGTDPSSENSSIDRNMAGGNGNGKQPAESYGYNGYNNGYSNGYSNGYGNGYASPPIAEEQGAGGHGGPVQAPPPARQPISLGNSAPGGSLPSAARPEPEKKKGWLKKRFSKG</sequence>
<organism evidence="3 4">
    <name type="scientific">Hortaea werneckii</name>
    <name type="common">Black yeast</name>
    <name type="synonym">Cladosporium werneckii</name>
    <dbReference type="NCBI Taxonomy" id="91943"/>
    <lineage>
        <taxon>Eukaryota</taxon>
        <taxon>Fungi</taxon>
        <taxon>Dikarya</taxon>
        <taxon>Ascomycota</taxon>
        <taxon>Pezizomycotina</taxon>
        <taxon>Dothideomycetes</taxon>
        <taxon>Dothideomycetidae</taxon>
        <taxon>Mycosphaerellales</taxon>
        <taxon>Teratosphaeriaceae</taxon>
        <taxon>Hortaea</taxon>
    </lineage>
</organism>
<accession>A0A3M7BYY5</accession>
<dbReference type="PANTHER" id="PTHR28186:SF1">
    <property type="entry name" value="MEIOTICALLY UP-REGULATED GENE 9 PROTEIN"/>
    <property type="match status" value="1"/>
</dbReference>
<evidence type="ECO:0000313" key="2">
    <source>
        <dbReference type="EMBL" id="RMY01928.1"/>
    </source>
</evidence>
<name>A0A3M7BYY5_HORWE</name>
<dbReference type="Proteomes" id="UP000282582">
    <property type="component" value="Unassembled WGS sequence"/>
</dbReference>